<keyword evidence="1" id="KW-1133">Transmembrane helix</keyword>
<feature type="transmembrane region" description="Helical" evidence="1">
    <location>
        <begin position="101"/>
        <end position="124"/>
    </location>
</feature>
<proteinExistence type="predicted"/>
<evidence type="ECO:0000256" key="1">
    <source>
        <dbReference type="SAM" id="Phobius"/>
    </source>
</evidence>
<comment type="caution">
    <text evidence="2">The sequence shown here is derived from an EMBL/GenBank/DDBJ whole genome shotgun (WGS) entry which is preliminary data.</text>
</comment>
<organism evidence="2 3">
    <name type="scientific">Centaurea solstitialis</name>
    <name type="common">yellow star-thistle</name>
    <dbReference type="NCBI Taxonomy" id="347529"/>
    <lineage>
        <taxon>Eukaryota</taxon>
        <taxon>Viridiplantae</taxon>
        <taxon>Streptophyta</taxon>
        <taxon>Embryophyta</taxon>
        <taxon>Tracheophyta</taxon>
        <taxon>Spermatophyta</taxon>
        <taxon>Magnoliopsida</taxon>
        <taxon>eudicotyledons</taxon>
        <taxon>Gunneridae</taxon>
        <taxon>Pentapetalae</taxon>
        <taxon>asterids</taxon>
        <taxon>campanulids</taxon>
        <taxon>Asterales</taxon>
        <taxon>Asteraceae</taxon>
        <taxon>Carduoideae</taxon>
        <taxon>Cardueae</taxon>
        <taxon>Centaureinae</taxon>
        <taxon>Centaurea</taxon>
    </lineage>
</organism>
<dbReference type="AlphaFoldDB" id="A0AA38W4Y9"/>
<reference evidence="2" key="1">
    <citation type="submission" date="2023-03" db="EMBL/GenBank/DDBJ databases">
        <title>Chromosome-scale reference genome and RAD-based genetic map of yellow starthistle (Centaurea solstitialis) reveal putative structural variation and QTLs associated with invader traits.</title>
        <authorList>
            <person name="Reatini B."/>
            <person name="Cang F.A."/>
            <person name="Jiang Q."/>
            <person name="Mckibben M.T.W."/>
            <person name="Barker M.S."/>
            <person name="Rieseberg L.H."/>
            <person name="Dlugosch K.M."/>
        </authorList>
    </citation>
    <scope>NUCLEOTIDE SEQUENCE</scope>
    <source>
        <strain evidence="2">CAN-66</strain>
        <tissue evidence="2">Leaf</tissue>
    </source>
</reference>
<evidence type="ECO:0000313" key="3">
    <source>
        <dbReference type="Proteomes" id="UP001172457"/>
    </source>
</evidence>
<protein>
    <submittedName>
        <fullName evidence="2">Uncharacterized protein</fullName>
    </submittedName>
</protein>
<keyword evidence="3" id="KW-1185">Reference proteome</keyword>
<feature type="transmembrane region" description="Helical" evidence="1">
    <location>
        <begin position="33"/>
        <end position="55"/>
    </location>
</feature>
<accession>A0AA38W4Y9</accession>
<keyword evidence="1" id="KW-0812">Transmembrane</keyword>
<gene>
    <name evidence="2" type="ORF">OSB04_019355</name>
</gene>
<keyword evidence="1" id="KW-0472">Membrane</keyword>
<dbReference type="EMBL" id="JARYMX010000005">
    <property type="protein sequence ID" value="KAJ9546812.1"/>
    <property type="molecule type" value="Genomic_DNA"/>
</dbReference>
<evidence type="ECO:0000313" key="2">
    <source>
        <dbReference type="EMBL" id="KAJ9546812.1"/>
    </source>
</evidence>
<sequence length="281" mass="31563">MVTLDGHFGCWCTATLKATMRTRAKVTAKVPHVSLWMGTLAVGYFKYGILAYSFISPYLPLYNSEFVDSFCYALDSSSSSSLQQEISIILWLSNFGIRKPFILFTSNLQITIVGGFLFISRVLLKILVGDVVSHCILALRYDHFTSVSVKQNSSSGFWRRCRGSVTLKVLISSYGSTSYGLDDEPLDNEPPRPEPPNIINLANSKEGRIMDYAVPVLDQLNSGIARPRINAHHFELKPIMFHMLQTNGQFAGFPSDDPHAHLKSFMVIDAVVIIYKKRHKF</sequence>
<dbReference type="Proteomes" id="UP001172457">
    <property type="component" value="Chromosome 5"/>
</dbReference>
<name>A0AA38W4Y9_9ASTR</name>